<dbReference type="PROSITE" id="PS51671">
    <property type="entry name" value="ACT"/>
    <property type="match status" value="1"/>
</dbReference>
<dbReference type="GO" id="GO:0004412">
    <property type="term" value="F:homoserine dehydrogenase activity"/>
    <property type="evidence" value="ECO:0007669"/>
    <property type="project" value="UniProtKB-EC"/>
</dbReference>
<dbReference type="InterPro" id="IPR016204">
    <property type="entry name" value="HDH"/>
</dbReference>
<dbReference type="Gene3D" id="3.40.50.720">
    <property type="entry name" value="NAD(P)-binding Rossmann-like Domain"/>
    <property type="match status" value="1"/>
</dbReference>
<keyword evidence="10" id="KW-0486">Methionine biosynthesis</keyword>
<evidence type="ECO:0000256" key="11">
    <source>
        <dbReference type="PIRSR" id="PIRSR000098-1"/>
    </source>
</evidence>
<dbReference type="UniPathway" id="UPA00051">
    <property type="reaction ID" value="UER00465"/>
</dbReference>
<evidence type="ECO:0000256" key="10">
    <source>
        <dbReference type="ARBA" id="ARBA00023167"/>
    </source>
</evidence>
<evidence type="ECO:0000256" key="6">
    <source>
        <dbReference type="ARBA" id="ARBA00022605"/>
    </source>
</evidence>
<evidence type="ECO:0000256" key="1">
    <source>
        <dbReference type="ARBA" id="ARBA00005056"/>
    </source>
</evidence>
<dbReference type="RefSeq" id="WP_134489002.1">
    <property type="nucleotide sequence ID" value="NZ_CP139089.1"/>
</dbReference>
<dbReference type="SUPFAM" id="SSF55347">
    <property type="entry name" value="Glyceraldehyde-3-phosphate dehydrogenase-like, C-terminal domain"/>
    <property type="match status" value="1"/>
</dbReference>
<keyword evidence="6" id="KW-0028">Amino-acid biosynthesis</keyword>
<keyword evidence="7" id="KW-0791">Threonine biosynthesis</keyword>
<evidence type="ECO:0000256" key="5">
    <source>
        <dbReference type="ARBA" id="ARBA00013376"/>
    </source>
</evidence>
<evidence type="ECO:0000256" key="12">
    <source>
        <dbReference type="PIRSR" id="PIRSR000098-2"/>
    </source>
</evidence>
<feature type="binding site" evidence="12">
    <location>
        <position position="107"/>
    </location>
    <ligand>
        <name>NADPH</name>
        <dbReference type="ChEBI" id="CHEBI:57783"/>
    </ligand>
</feature>
<organism evidence="15 16">
    <name type="scientific">Methylocella tundrae</name>
    <dbReference type="NCBI Taxonomy" id="227605"/>
    <lineage>
        <taxon>Bacteria</taxon>
        <taxon>Pseudomonadati</taxon>
        <taxon>Pseudomonadota</taxon>
        <taxon>Alphaproteobacteria</taxon>
        <taxon>Hyphomicrobiales</taxon>
        <taxon>Beijerinckiaceae</taxon>
        <taxon>Methylocella</taxon>
    </lineage>
</organism>
<dbReference type="Gene3D" id="3.30.70.260">
    <property type="match status" value="1"/>
</dbReference>
<dbReference type="Gene3D" id="3.30.360.10">
    <property type="entry name" value="Dihydrodipicolinate Reductase, domain 2"/>
    <property type="match status" value="1"/>
</dbReference>
<dbReference type="Pfam" id="PF00742">
    <property type="entry name" value="Homoserine_dh"/>
    <property type="match status" value="1"/>
</dbReference>
<name>A0A4U8Z0U4_METTU</name>
<feature type="domain" description="ACT" evidence="14">
    <location>
        <begin position="351"/>
        <end position="435"/>
    </location>
</feature>
<dbReference type="SUPFAM" id="SSF51735">
    <property type="entry name" value="NAD(P)-binding Rossmann-fold domains"/>
    <property type="match status" value="1"/>
</dbReference>
<dbReference type="Pfam" id="PF01842">
    <property type="entry name" value="ACT"/>
    <property type="match status" value="1"/>
</dbReference>
<evidence type="ECO:0000313" key="16">
    <source>
        <dbReference type="Proteomes" id="UP000294360"/>
    </source>
</evidence>
<keyword evidence="8 12" id="KW-0521">NADP</keyword>
<dbReference type="InterPro" id="IPR001342">
    <property type="entry name" value="HDH_cat"/>
</dbReference>
<dbReference type="NCBIfam" id="NF004976">
    <property type="entry name" value="PRK06349.1"/>
    <property type="match status" value="1"/>
</dbReference>
<dbReference type="PIRSF" id="PIRSF000098">
    <property type="entry name" value="Homoser_dehydrog"/>
    <property type="match status" value="1"/>
</dbReference>
<dbReference type="GO" id="GO:0050661">
    <property type="term" value="F:NADP binding"/>
    <property type="evidence" value="ECO:0007669"/>
    <property type="project" value="InterPro"/>
</dbReference>
<keyword evidence="9 15" id="KW-0560">Oxidoreductase</keyword>
<protein>
    <recommendedName>
        <fullName evidence="5">Homoserine dehydrogenase</fullName>
        <ecNumber evidence="4">1.1.1.3</ecNumber>
    </recommendedName>
</protein>
<dbReference type="InterPro" id="IPR045865">
    <property type="entry name" value="ACT-like_dom_sf"/>
</dbReference>
<dbReference type="SUPFAM" id="SSF55021">
    <property type="entry name" value="ACT-like"/>
    <property type="match status" value="1"/>
</dbReference>
<dbReference type="CDD" id="cd04881">
    <property type="entry name" value="ACT_HSDH-Hom"/>
    <property type="match status" value="1"/>
</dbReference>
<dbReference type="AlphaFoldDB" id="A0A4U8Z0U4"/>
<dbReference type="Proteomes" id="UP000294360">
    <property type="component" value="Chromosome"/>
</dbReference>
<dbReference type="InterPro" id="IPR019811">
    <property type="entry name" value="HDH_CS"/>
</dbReference>
<evidence type="ECO:0000256" key="4">
    <source>
        <dbReference type="ARBA" id="ARBA00013213"/>
    </source>
</evidence>
<dbReference type="KEGG" id="mtun:MTUNDRAET4_1994"/>
<dbReference type="EMBL" id="LR536450">
    <property type="protein sequence ID" value="VFU08887.1"/>
    <property type="molecule type" value="Genomic_DNA"/>
</dbReference>
<dbReference type="EC" id="1.1.1.3" evidence="4"/>
<evidence type="ECO:0000256" key="9">
    <source>
        <dbReference type="ARBA" id="ARBA00023002"/>
    </source>
</evidence>
<dbReference type="InterPro" id="IPR005106">
    <property type="entry name" value="Asp/hSer_DH_NAD-bd"/>
</dbReference>
<evidence type="ECO:0000256" key="7">
    <source>
        <dbReference type="ARBA" id="ARBA00022697"/>
    </source>
</evidence>
<proteinExistence type="inferred from homology"/>
<dbReference type="Pfam" id="PF03447">
    <property type="entry name" value="NAD_binding_3"/>
    <property type="match status" value="1"/>
</dbReference>
<comment type="pathway">
    <text evidence="1">Amino-acid biosynthesis; L-threonine biosynthesis; L-threonine from L-aspartate: step 3/5.</text>
</comment>
<dbReference type="InterPro" id="IPR002912">
    <property type="entry name" value="ACT_dom"/>
</dbReference>
<dbReference type="PROSITE" id="PS01042">
    <property type="entry name" value="HOMOSER_DHGENASE"/>
    <property type="match status" value="1"/>
</dbReference>
<feature type="binding site" evidence="12">
    <location>
        <begin position="10"/>
        <end position="17"/>
    </location>
    <ligand>
        <name>NADP(+)</name>
        <dbReference type="ChEBI" id="CHEBI:58349"/>
    </ligand>
</feature>
<evidence type="ECO:0000256" key="3">
    <source>
        <dbReference type="ARBA" id="ARBA00006753"/>
    </source>
</evidence>
<dbReference type="GO" id="GO:0009086">
    <property type="term" value="P:methionine biosynthetic process"/>
    <property type="evidence" value="ECO:0007669"/>
    <property type="project" value="UniProtKB-KW"/>
</dbReference>
<dbReference type="PANTHER" id="PTHR43331:SF1">
    <property type="entry name" value="HOMOSERINE DEHYDROGENASE"/>
    <property type="match status" value="1"/>
</dbReference>
<dbReference type="UniPathway" id="UPA00050">
    <property type="reaction ID" value="UER00063"/>
</dbReference>
<feature type="active site" description="Proton donor" evidence="11">
    <location>
        <position position="207"/>
    </location>
</feature>
<gene>
    <name evidence="15" type="primary">hom</name>
    <name evidence="15" type="ORF">MTUNDRAET4_1994</name>
</gene>
<feature type="binding site" evidence="12">
    <location>
        <position position="192"/>
    </location>
    <ligand>
        <name>L-homoserine</name>
        <dbReference type="ChEBI" id="CHEBI:57476"/>
    </ligand>
</feature>
<dbReference type="PANTHER" id="PTHR43331">
    <property type="entry name" value="HOMOSERINE DEHYDROGENASE"/>
    <property type="match status" value="1"/>
</dbReference>
<evidence type="ECO:0000259" key="14">
    <source>
        <dbReference type="PROSITE" id="PS51671"/>
    </source>
</evidence>
<accession>A0A4U8Z0U4</accession>
<sequence>MLPPLRIGLAGLGTVGAAVLRLLERQAEVLTRRTGRKILVVAVSARDAAKQRGVDLSRFKWFDDPVDLAKYGEIDLFVELIGGADGVALACVEAALGAGKSCVTANKALLAKHGMRLARLAEEKAVALSFEASVAGGIPIVKTLREGLAGNSIERVYGILNGTCNYILSRMETEGLSFEQCLSEAQKLGYAEADPTFDIGGFDTAHKLAILTSLAFGTVIDASAIAIEGIESISLADLEAASELGYRVKLLGVARRTPDGIEQRVHPTMVPKSSAIAQVMGVTNAVTIDADAVHELTLVGPGAGGEATASAIVADIADIARGVRSPPFGLPVATLSEAENAPMQLHRGGYYVRLSVFDRPGAAAAIATRFAERDISLESIVQRRRPGAGDETPGAVPVILITYATHEKIISEALDAVVDDGFLAAKPQFIRIERE</sequence>
<dbReference type="OrthoDB" id="9808167at2"/>
<evidence type="ECO:0000256" key="8">
    <source>
        <dbReference type="ARBA" id="ARBA00022857"/>
    </source>
</evidence>
<comment type="pathway">
    <text evidence="2">Amino-acid biosynthesis; L-methionine biosynthesis via de novo pathway; L-homoserine from L-aspartate: step 3/3.</text>
</comment>
<reference evidence="15 16" key="1">
    <citation type="submission" date="2019-03" db="EMBL/GenBank/DDBJ databases">
        <authorList>
            <person name="Kox A.R. M."/>
        </authorList>
    </citation>
    <scope>NUCLEOTIDE SEQUENCE [LARGE SCALE GENOMIC DNA]</scope>
    <source>
        <strain evidence="15">MTUNDRAET4 annotated genome</strain>
    </source>
</reference>
<evidence type="ECO:0000313" key="15">
    <source>
        <dbReference type="EMBL" id="VFU08887.1"/>
    </source>
</evidence>
<evidence type="ECO:0000256" key="13">
    <source>
        <dbReference type="RuleBase" id="RU004171"/>
    </source>
</evidence>
<evidence type="ECO:0000256" key="2">
    <source>
        <dbReference type="ARBA" id="ARBA00005062"/>
    </source>
</evidence>
<dbReference type="InterPro" id="IPR036291">
    <property type="entry name" value="NAD(P)-bd_dom_sf"/>
</dbReference>
<dbReference type="FunFam" id="3.30.360.10:FF:000005">
    <property type="entry name" value="Homoserine dehydrogenase"/>
    <property type="match status" value="1"/>
</dbReference>
<dbReference type="GO" id="GO:0009088">
    <property type="term" value="P:threonine biosynthetic process"/>
    <property type="evidence" value="ECO:0007669"/>
    <property type="project" value="UniProtKB-UniPathway"/>
</dbReference>
<comment type="similarity">
    <text evidence="3 13">Belongs to the homoserine dehydrogenase family.</text>
</comment>